<organism evidence="2">
    <name type="scientific">Capra hircus</name>
    <name type="common">Goat</name>
    <dbReference type="NCBI Taxonomy" id="9925"/>
    <lineage>
        <taxon>Eukaryota</taxon>
        <taxon>Metazoa</taxon>
        <taxon>Chordata</taxon>
        <taxon>Craniata</taxon>
        <taxon>Vertebrata</taxon>
        <taxon>Euteleostomi</taxon>
        <taxon>Mammalia</taxon>
        <taxon>Eutheria</taxon>
        <taxon>Laurasiatheria</taxon>
        <taxon>Artiodactyla</taxon>
        <taxon>Ruminantia</taxon>
        <taxon>Pecora</taxon>
        <taxon>Bovidae</taxon>
        <taxon>Caprinae</taxon>
        <taxon>Capra</taxon>
    </lineage>
</organism>
<reference evidence="2" key="1">
    <citation type="submission" date="2019-03" db="EMBL/GenBank/DDBJ databases">
        <title>Genome sequencing and reference-guided assembly of Black Bengal Goat (Capra hircus).</title>
        <authorList>
            <person name="Siddiki A.Z."/>
            <person name="Baten A."/>
            <person name="Billah M."/>
            <person name="Alam M.A.U."/>
            <person name="Shawrob K.S.M."/>
            <person name="Saha S."/>
            <person name="Chowdhury M."/>
            <person name="Rahman A.H."/>
            <person name="Stear M."/>
            <person name="Miah G."/>
            <person name="Das G.B."/>
            <person name="Hossain M.M."/>
            <person name="Kumkum M."/>
            <person name="Islam M.S."/>
            <person name="Mollah A.M."/>
            <person name="Ahsan A."/>
            <person name="Tusar F."/>
            <person name="Khan M.K.I."/>
        </authorList>
    </citation>
    <scope>NUCLEOTIDE SEQUENCE [LARGE SCALE GENOMIC DNA]</scope>
</reference>
<feature type="chain" id="PRO_5034034533" evidence="1">
    <location>
        <begin position="16"/>
        <end position="385"/>
    </location>
</feature>
<protein>
    <submittedName>
        <fullName evidence="2">Uncharacterized protein</fullName>
    </submittedName>
</protein>
<keyword evidence="1" id="KW-0732">Signal</keyword>
<dbReference type="PANTHER" id="PTHR10424:SF74">
    <property type="entry name" value="ENDOGENOUS RETROVIRUS GROUP V MEMBER 2 ENV POLYPROTEIN"/>
    <property type="match status" value="1"/>
</dbReference>
<dbReference type="Pfam" id="PF00429">
    <property type="entry name" value="TLV_coat"/>
    <property type="match status" value="1"/>
</dbReference>
<sequence>MALGFLYCLIALVSAASWRDNSLIKLSQNIATSANLSNCWLCHSKFGTISKNFVPFMVPITDFSTVLNPMTYYHLPPPGRTFKVRLTRLPRNIEVPCFTLSEEIFIRGSISIWPPRSLDFLLRKCDEQNPLICAKDKCERAKNDTDSCQRRVKKIVYNVTGTWKACSGCDPCINFTTLGGITRAPPGYYFVCGTGRDPKREGWAHRCVDSWETEGSCLLGYVSMPFALYSLESIPSLPKSNSYNKRVILYEDNIGQSVFGNFIQTARVYVNRDMIHNLSSTIGQIAEDTAISVAAQHTSFNSLTRVVLDNKIAQDFLLAKQGEVLCVMANSTCCTYINTSGEVKTQVNRILQKTIWLQDVHKEDAYQDLFSWLPSEIGELFQVLL</sequence>
<dbReference type="PANTHER" id="PTHR10424">
    <property type="entry name" value="VIRAL ENVELOPE PROTEIN"/>
    <property type="match status" value="1"/>
</dbReference>
<feature type="signal peptide" evidence="1">
    <location>
        <begin position="1"/>
        <end position="15"/>
    </location>
</feature>
<dbReference type="Gene3D" id="1.10.287.210">
    <property type="match status" value="1"/>
</dbReference>
<dbReference type="SUPFAM" id="SSF58069">
    <property type="entry name" value="Virus ectodomain"/>
    <property type="match status" value="1"/>
</dbReference>
<dbReference type="AlphaFoldDB" id="A0A8C2QQ60"/>
<name>A0A8C2QQ60_CAPHI</name>
<evidence type="ECO:0000256" key="1">
    <source>
        <dbReference type="SAM" id="SignalP"/>
    </source>
</evidence>
<dbReference type="InterPro" id="IPR018154">
    <property type="entry name" value="TLV/ENV_coat_polyprotein"/>
</dbReference>
<reference evidence="2" key="2">
    <citation type="submission" date="2025-08" db="UniProtKB">
        <authorList>
            <consortium name="Ensembl"/>
        </authorList>
    </citation>
    <scope>IDENTIFICATION</scope>
</reference>
<evidence type="ECO:0000313" key="2">
    <source>
        <dbReference type="Ensembl" id="ENSCHIP00010000600.1"/>
    </source>
</evidence>
<accession>A0A8C2QQ60</accession>
<dbReference type="Ensembl" id="ENSCHIT00010000867.1">
    <property type="protein sequence ID" value="ENSCHIP00010000600.1"/>
    <property type="gene ID" value="ENSCHIG00010000511.1"/>
</dbReference>
<proteinExistence type="predicted"/>